<keyword evidence="2" id="KW-0328">Glycosyltransferase</keyword>
<dbReference type="Gene3D" id="3.30.1310.20">
    <property type="entry name" value="PRTase-like"/>
    <property type="match status" value="1"/>
</dbReference>
<dbReference type="SUPFAM" id="SSF53271">
    <property type="entry name" value="PRTase-like"/>
    <property type="match status" value="1"/>
</dbReference>
<dbReference type="RefSeq" id="WP_183398011.1">
    <property type="nucleotide sequence ID" value="NZ_JACIDS010000002.1"/>
</dbReference>
<name>A0A840AM47_9HYPH</name>
<sequence length="225" mass="23725">MTRFLNRRDAGRQLAAALGAYRGEDALVLALPRGGVPVAAEIAAALDAELDILLVRKLGFPFEPEFAMGAIADAPEPIVVRNEAEIRASGVTEAAFEAVCTRERAELARRRALYVGDRKHARVAGRTVILVDDGVATGATVKAAIIALKRMQPARLILAVPVGAPDTIAALRREVDELVCLATPHPFGAIGYFYDDFAQVPDADVIEALARSVGPGGAKGAPAPR</sequence>
<protein>
    <submittedName>
        <fullName evidence="2">Putative phosphoribosyltransferase</fullName>
    </submittedName>
</protein>
<proteinExistence type="predicted"/>
<dbReference type="Gene3D" id="3.40.50.2020">
    <property type="match status" value="1"/>
</dbReference>
<reference evidence="2 3" key="1">
    <citation type="submission" date="2020-08" db="EMBL/GenBank/DDBJ databases">
        <title>Genomic Encyclopedia of Type Strains, Phase IV (KMG-IV): sequencing the most valuable type-strain genomes for metagenomic binning, comparative biology and taxonomic classification.</title>
        <authorList>
            <person name="Goeker M."/>
        </authorList>
    </citation>
    <scope>NUCLEOTIDE SEQUENCE [LARGE SCALE GENOMIC DNA]</scope>
    <source>
        <strain evidence="2 3">DSM 25966</strain>
    </source>
</reference>
<gene>
    <name evidence="2" type="ORF">GGR25_001383</name>
</gene>
<organism evidence="2 3">
    <name type="scientific">Kaistia hirudinis</name>
    <dbReference type="NCBI Taxonomy" id="1293440"/>
    <lineage>
        <taxon>Bacteria</taxon>
        <taxon>Pseudomonadati</taxon>
        <taxon>Pseudomonadota</taxon>
        <taxon>Alphaproteobacteria</taxon>
        <taxon>Hyphomicrobiales</taxon>
        <taxon>Kaistiaceae</taxon>
        <taxon>Kaistia</taxon>
    </lineage>
</organism>
<accession>A0A840AM47</accession>
<dbReference type="AlphaFoldDB" id="A0A840AM47"/>
<dbReference type="InterPro" id="IPR000836">
    <property type="entry name" value="PRTase_dom"/>
</dbReference>
<dbReference type="Pfam" id="PF00156">
    <property type="entry name" value="Pribosyltran"/>
    <property type="match status" value="1"/>
</dbReference>
<comment type="caution">
    <text evidence="2">The sequence shown here is derived from an EMBL/GenBank/DDBJ whole genome shotgun (WGS) entry which is preliminary data.</text>
</comment>
<evidence type="ECO:0000313" key="2">
    <source>
        <dbReference type="EMBL" id="MBB3930344.1"/>
    </source>
</evidence>
<dbReference type="InterPro" id="IPR029057">
    <property type="entry name" value="PRTase-like"/>
</dbReference>
<dbReference type="CDD" id="cd06223">
    <property type="entry name" value="PRTases_typeI"/>
    <property type="match status" value="1"/>
</dbReference>
<dbReference type="Proteomes" id="UP000553963">
    <property type="component" value="Unassembled WGS sequence"/>
</dbReference>
<feature type="domain" description="Phosphoribosyltransferase" evidence="1">
    <location>
        <begin position="17"/>
        <end position="185"/>
    </location>
</feature>
<dbReference type="EMBL" id="JACIDS010000002">
    <property type="protein sequence ID" value="MBB3930344.1"/>
    <property type="molecule type" value="Genomic_DNA"/>
</dbReference>
<keyword evidence="2" id="KW-0808">Transferase</keyword>
<evidence type="ECO:0000313" key="3">
    <source>
        <dbReference type="Proteomes" id="UP000553963"/>
    </source>
</evidence>
<dbReference type="GO" id="GO:0016757">
    <property type="term" value="F:glycosyltransferase activity"/>
    <property type="evidence" value="ECO:0007669"/>
    <property type="project" value="UniProtKB-KW"/>
</dbReference>
<keyword evidence="3" id="KW-1185">Reference proteome</keyword>
<evidence type="ECO:0000259" key="1">
    <source>
        <dbReference type="Pfam" id="PF00156"/>
    </source>
</evidence>